<name>A0A150KKK2_9BACI</name>
<dbReference type="GO" id="GO:0008909">
    <property type="term" value="F:isochorismate synthase activity"/>
    <property type="evidence" value="ECO:0007669"/>
    <property type="project" value="UniProtKB-EC"/>
</dbReference>
<dbReference type="PATRIC" id="fig|46224.3.peg.1961"/>
<evidence type="ECO:0000313" key="7">
    <source>
        <dbReference type="EMBL" id="KYC84857.1"/>
    </source>
</evidence>
<evidence type="ECO:0000259" key="6">
    <source>
        <dbReference type="Pfam" id="PF00425"/>
    </source>
</evidence>
<dbReference type="RefSeq" id="WP_235598413.1">
    <property type="nucleotide sequence ID" value="NZ_LQYN01000168.1"/>
</dbReference>
<evidence type="ECO:0000256" key="2">
    <source>
        <dbReference type="ARBA" id="ARBA00005297"/>
    </source>
</evidence>
<dbReference type="SUPFAM" id="SSF56322">
    <property type="entry name" value="ADC synthase"/>
    <property type="match status" value="1"/>
</dbReference>
<comment type="catalytic activity">
    <reaction evidence="1">
        <text>chorismate = isochorismate</text>
        <dbReference type="Rhea" id="RHEA:18985"/>
        <dbReference type="ChEBI" id="CHEBI:29748"/>
        <dbReference type="ChEBI" id="CHEBI:29780"/>
        <dbReference type="EC" id="5.4.4.2"/>
    </reaction>
</comment>
<keyword evidence="8" id="KW-1185">Reference proteome</keyword>
<dbReference type="Pfam" id="PF00425">
    <property type="entry name" value="Chorismate_bind"/>
    <property type="match status" value="1"/>
</dbReference>
<gene>
    <name evidence="7" type="ORF">B4102_4161</name>
</gene>
<feature type="domain" description="Chorismate-utilising enzyme C-terminal" evidence="6">
    <location>
        <begin position="200"/>
        <end position="455"/>
    </location>
</feature>
<evidence type="ECO:0000256" key="1">
    <source>
        <dbReference type="ARBA" id="ARBA00000799"/>
    </source>
</evidence>
<evidence type="ECO:0000313" key="8">
    <source>
        <dbReference type="Proteomes" id="UP000075666"/>
    </source>
</evidence>
<evidence type="ECO:0000256" key="3">
    <source>
        <dbReference type="ARBA" id="ARBA00012824"/>
    </source>
</evidence>
<protein>
    <recommendedName>
        <fullName evidence="3">isochorismate synthase</fullName>
        <ecNumber evidence="3">5.4.4.2</ecNumber>
    </recommendedName>
    <alternativeName>
        <fullName evidence="5">Isochorismate mutase</fullName>
    </alternativeName>
</protein>
<dbReference type="InterPro" id="IPR015890">
    <property type="entry name" value="Chorismate_C"/>
</dbReference>
<dbReference type="InterPro" id="IPR005801">
    <property type="entry name" value="ADC_synthase"/>
</dbReference>
<keyword evidence="4 7" id="KW-0413">Isomerase</keyword>
<dbReference type="AlphaFoldDB" id="A0A150KKK2"/>
<dbReference type="EC" id="5.4.4.2" evidence="3"/>
<reference evidence="7 8" key="1">
    <citation type="submission" date="2016-01" db="EMBL/GenBank/DDBJ databases">
        <title>Genome Sequences of Twelve Sporeforming Bacillus Species Isolated from Foods.</title>
        <authorList>
            <person name="Berendsen E.M."/>
            <person name="Wells-Bennik M.H."/>
            <person name="Krawcyk A.O."/>
            <person name="De Jong A."/>
            <person name="Holsappel S."/>
            <person name="Eijlander R.T."/>
            <person name="Kuipers O.P."/>
        </authorList>
    </citation>
    <scope>NUCLEOTIDE SEQUENCE [LARGE SCALE GENOMIC DNA]</scope>
    <source>
        <strain evidence="7 8">B4102</strain>
    </source>
</reference>
<proteinExistence type="inferred from homology"/>
<sequence length="468" mass="53601">MKMEQMDIVDEYKIALTKAKNKNKTLLFSYTEQLNNIDPLSFYSSAKAIFQVERFFWKVPNDEMIIVGLGSAHTFQTEVGEGRFEYIEREWNQFIHDAHVYNPFDVQGTGPVIFGGFSFDPLSMKESEWTPFYNALFHLPKLMLIINKQEVFLTTNILCHSNDNLDKLNHHLKLKREIFEGKVSKSIENINIKQEHELNQQAWIDSVAEVVDLLKKEKKLNKVVMARKMNIEFNDKVAAEKVLENLWEEQHESYIFALETENSCFTGASPERLVKKNGNTIVSACLAGSIKRGNSISEDEALAEALFNDEKNRHEHQLVVSMIAEIIRKYCLNVDIPELPSVMKMRDIQHLFTPVNGIIKDDHISIFPLVKDLHPTPAMGGVPTIEALQIIREKEKMDRGFYASPIGWVDYRGNGEFAVAIRSGLIKENEAFLYAGCGVVSDSNPEDEYFETKIKFRPMLRALGGKKL</sequence>
<accession>A0A150KKK2</accession>
<dbReference type="PANTHER" id="PTHR42839">
    <property type="entry name" value="ISOCHORISMATE SYNTHASE ENTC"/>
    <property type="match status" value="1"/>
</dbReference>
<comment type="caution">
    <text evidence="7">The sequence shown here is derived from an EMBL/GenBank/DDBJ whole genome shotgun (WGS) entry which is preliminary data.</text>
</comment>
<dbReference type="PANTHER" id="PTHR42839:SF1">
    <property type="entry name" value="ISOCHORISMATE SYNTHASE MENF"/>
    <property type="match status" value="1"/>
</dbReference>
<dbReference type="STRING" id="46224.B4102_4161"/>
<dbReference type="GO" id="GO:0009697">
    <property type="term" value="P:salicylic acid biosynthetic process"/>
    <property type="evidence" value="ECO:0007669"/>
    <property type="project" value="TreeGrafter"/>
</dbReference>
<dbReference type="NCBIfam" id="TIGR00543">
    <property type="entry name" value="isochor_syn"/>
    <property type="match status" value="1"/>
</dbReference>
<dbReference type="Proteomes" id="UP000075666">
    <property type="component" value="Unassembled WGS sequence"/>
</dbReference>
<comment type="similarity">
    <text evidence="2">Belongs to the isochorismate synthase family.</text>
</comment>
<dbReference type="InterPro" id="IPR004561">
    <property type="entry name" value="IsoChor_synthase"/>
</dbReference>
<evidence type="ECO:0000256" key="4">
    <source>
        <dbReference type="ARBA" id="ARBA00023235"/>
    </source>
</evidence>
<organism evidence="7 8">
    <name type="scientific">Heyndrickxia sporothermodurans</name>
    <dbReference type="NCBI Taxonomy" id="46224"/>
    <lineage>
        <taxon>Bacteria</taxon>
        <taxon>Bacillati</taxon>
        <taxon>Bacillota</taxon>
        <taxon>Bacilli</taxon>
        <taxon>Bacillales</taxon>
        <taxon>Bacillaceae</taxon>
        <taxon>Heyndrickxia</taxon>
    </lineage>
</organism>
<dbReference type="EMBL" id="LQYN01000168">
    <property type="protein sequence ID" value="KYC84857.1"/>
    <property type="molecule type" value="Genomic_DNA"/>
</dbReference>
<evidence type="ECO:0000256" key="5">
    <source>
        <dbReference type="ARBA" id="ARBA00041564"/>
    </source>
</evidence>
<dbReference type="Gene3D" id="3.60.120.10">
    <property type="entry name" value="Anthranilate synthase"/>
    <property type="match status" value="1"/>
</dbReference>